<proteinExistence type="predicted"/>
<sequence>MLNQLKALLSNAQLRQQLKAANSLVDAIALLKAAGTEKGYTFSNKSLSQIISTSNMYSKVRALSEADLLAIAGADGPPESVVTCTDVCEVK</sequence>
<protein>
    <submittedName>
        <fullName evidence="1">Nif11-like leader peptide family natural product</fullName>
    </submittedName>
</protein>
<keyword evidence="2" id="KW-1185">Reference proteome</keyword>
<evidence type="ECO:0000313" key="1">
    <source>
        <dbReference type="EMBL" id="MBT9315787.1"/>
    </source>
</evidence>
<reference evidence="1" key="2">
    <citation type="journal article" date="2021" name="Mar. Drugs">
        <title>Genome Reduction and Secondary Metabolism of the Marine Sponge-Associated Cyanobacterium Leptothoe.</title>
        <authorList>
            <person name="Konstantinou D."/>
            <person name="Popin R.V."/>
            <person name="Fewer D.P."/>
            <person name="Sivonen K."/>
            <person name="Gkelis S."/>
        </authorList>
    </citation>
    <scope>NUCLEOTIDE SEQUENCE</scope>
    <source>
        <strain evidence="1">TAU-MAC 1115</strain>
    </source>
</reference>
<reference evidence="1" key="1">
    <citation type="submission" date="2020-11" db="EMBL/GenBank/DDBJ databases">
        <authorList>
            <person name="Konstantinou D."/>
            <person name="Gkelis S."/>
            <person name="Popin R."/>
            <person name="Fewer D."/>
            <person name="Sivonen K."/>
        </authorList>
    </citation>
    <scope>NUCLEOTIDE SEQUENCE</scope>
    <source>
        <strain evidence="1">TAU-MAC 1115</strain>
    </source>
</reference>
<comment type="caution">
    <text evidence="1">The sequence shown here is derived from an EMBL/GenBank/DDBJ whole genome shotgun (WGS) entry which is preliminary data.</text>
</comment>
<dbReference type="RefSeq" id="WP_215608856.1">
    <property type="nucleotide sequence ID" value="NZ_JADOES010000016.1"/>
</dbReference>
<dbReference type="EMBL" id="JADOES010000016">
    <property type="protein sequence ID" value="MBT9315787.1"/>
    <property type="molecule type" value="Genomic_DNA"/>
</dbReference>
<dbReference type="AlphaFoldDB" id="A0A947DET3"/>
<evidence type="ECO:0000313" key="2">
    <source>
        <dbReference type="Proteomes" id="UP000717364"/>
    </source>
</evidence>
<dbReference type="Proteomes" id="UP000717364">
    <property type="component" value="Unassembled WGS sequence"/>
</dbReference>
<organism evidence="1 2">
    <name type="scientific">Leptothoe spongobia TAU-MAC 1115</name>
    <dbReference type="NCBI Taxonomy" id="1967444"/>
    <lineage>
        <taxon>Bacteria</taxon>
        <taxon>Bacillati</taxon>
        <taxon>Cyanobacteriota</taxon>
        <taxon>Cyanophyceae</taxon>
        <taxon>Nodosilineales</taxon>
        <taxon>Cymatolegaceae</taxon>
        <taxon>Leptothoe</taxon>
        <taxon>Leptothoe spongobia</taxon>
    </lineage>
</organism>
<gene>
    <name evidence="1" type="ORF">IXB50_10150</name>
</gene>
<accession>A0A947DET3</accession>
<name>A0A947DET3_9CYAN</name>